<evidence type="ECO:0000259" key="3">
    <source>
        <dbReference type="Pfam" id="PF24495"/>
    </source>
</evidence>
<keyword evidence="6" id="KW-1185">Reference proteome</keyword>
<dbReference type="EMBL" id="JNBR01000464">
    <property type="protein sequence ID" value="OQR92352.1"/>
    <property type="molecule type" value="Genomic_DNA"/>
</dbReference>
<accession>A0A0A7CNC3</accession>
<keyword evidence="2" id="KW-0732">Signal</keyword>
<protein>
    <submittedName>
        <fullName evidence="4">Secreted protein</fullName>
    </submittedName>
</protein>
<gene>
    <name evidence="5" type="ORF">ACHHYP_03788</name>
</gene>
<evidence type="ECO:0000256" key="2">
    <source>
        <dbReference type="SAM" id="SignalP"/>
    </source>
</evidence>
<dbReference type="PANTHER" id="PTHR22050:SF0">
    <property type="entry name" value="TRANSMEMBRANE PROTEIN 131 HOMOLOG"/>
    <property type="match status" value="1"/>
</dbReference>
<feature type="chain" id="PRO_5002025919" evidence="2">
    <location>
        <begin position="30"/>
        <end position="1682"/>
    </location>
</feature>
<dbReference type="InterPro" id="IPR056311">
    <property type="entry name" value="TMEM131_Ig_2"/>
</dbReference>
<dbReference type="Proteomes" id="UP000243579">
    <property type="component" value="Unassembled WGS sequence"/>
</dbReference>
<feature type="compositionally biased region" description="Acidic residues" evidence="1">
    <location>
        <begin position="1470"/>
        <end position="1490"/>
    </location>
</feature>
<proteinExistence type="predicted"/>
<organism evidence="4">
    <name type="scientific">Achlya hypogyna</name>
    <name type="common">Oomycete</name>
    <name type="synonym">Protoachlya hypogyna</name>
    <dbReference type="NCBI Taxonomy" id="1202772"/>
    <lineage>
        <taxon>Eukaryota</taxon>
        <taxon>Sar</taxon>
        <taxon>Stramenopiles</taxon>
        <taxon>Oomycota</taxon>
        <taxon>Saprolegniomycetes</taxon>
        <taxon>Saprolegniales</taxon>
        <taxon>Achlyaceae</taxon>
        <taxon>Achlya</taxon>
    </lineage>
</organism>
<dbReference type="InterPro" id="IPR039877">
    <property type="entry name" value="TMEM131-like"/>
</dbReference>
<feature type="domain" description="TMEM131 second Ig-like" evidence="3">
    <location>
        <begin position="255"/>
        <end position="339"/>
    </location>
</feature>
<feature type="region of interest" description="Disordered" evidence="1">
    <location>
        <begin position="1330"/>
        <end position="1349"/>
    </location>
</feature>
<evidence type="ECO:0000313" key="5">
    <source>
        <dbReference type="EMBL" id="OQR92352.1"/>
    </source>
</evidence>
<feature type="compositionally biased region" description="Pro residues" evidence="1">
    <location>
        <begin position="1335"/>
        <end position="1349"/>
    </location>
</feature>
<dbReference type="EMBL" id="KM038474">
    <property type="protein sequence ID" value="AIG55935.1"/>
    <property type="molecule type" value="Genomic_DNA"/>
</dbReference>
<dbReference type="PANTHER" id="PTHR22050">
    <property type="entry name" value="RW1 PROTEIN HOMOLOG"/>
    <property type="match status" value="1"/>
</dbReference>
<dbReference type="OrthoDB" id="168404at2759"/>
<dbReference type="GO" id="GO:0016020">
    <property type="term" value="C:membrane"/>
    <property type="evidence" value="ECO:0007669"/>
    <property type="project" value="TreeGrafter"/>
</dbReference>
<name>A0A0A7CNC3_ACHHY</name>
<sequence>MEPLVAAWGPRRLALGVLLFYLVLDVVAASLETLDVAIGALPRVDKALRDDLRINGLDYDELYASVMAYEAESAIPKPRPRSEKVEAWLGGVLYKSRTFVEDPSLTVASGRGLSGSDLRLLREPLVVKDAGKDERDVVFGDTIVRLSPAILDFGITDTCIPTMRSVEISYFGGTDLDEFEDDLGGALRINQVEVGDKQFLLANVYEPRILKPGSTMQVHVLYLPRGTGISHGTLTLHTSRGLIRYALQGTGRLNPYKAHDHVSTVPSGVRYEPALRLHNPHDEVLRVKEIFSTEGFLHMALPDAHDARVWEIPPGVTKEIMRLAFQAQTPGTYSAYVRIETDAANLIVPIDLTVLAEGLHVTEAVADFGVLTADDERHHISLDLVNTAAVPVLVQGVSLRVADPFISVIVQGSHVIAPWTRAKNALILTYQTPVAGTVVGALTLHTNVSTTPEIALPYRARRLRGAVLHSANTTFRGPGTRRVVLQNTFDVPLRLLAADAPDVSVGGASCAVLAFPANTVAPPGAAWPPLLVDCATPVTTAVDAVHLRIETNGSRHMVPLTIYPGGLVLESRRRLEGPRGPRNRTLMWDLGKISVDGHREETLNLTNFNPEPISIVGLSVRDESIRFSLQGLRPSPHATPEVAAAGDRFNELDLGYGSTFMAQAVSEHLAKLQLQVPVEAPTPPQLLVVAPGYVASVAFQVRPVAGGMDAVAIVVETPQETIAIHVKYTTVQGTIVPARPKVRLPALFPGKAEEVSLLYTSSFAHPVTVTALRVSDRRLQIVSGAAVLQPRATTEVAKLVVSPAYALACSNRERFADCMFPLPIGHKAPMLSTFGQAVTAADIDAHHSRVQRFVQLQTSGQTILEMKVQLDTDLVGVAPMLVRMPMVRPRLTDGAVALPLTHVGNTSVGYVRVENPANMTIHVALALEKDADDGVFTCPALDDAVCVALWRSQAGAPFMLSPLAMVKQALGPGETKELGPMRFTPGHVKEYVGRVYLRNTLSHIEPIVLRGTGGQGKAAVDADDADGLVFRDAETRAVRITNHGDLSLNLLGVDCPACVCGDGATGFCVNWPPTGDAVLDTAAAVVVDVAFTPSCYYAQESALATFMTSSGPVAILLRGIVTDPPRCLSQSASPWYVTWGKLAIWICFALVVGQMLYYTCGVVWADLKAFQIDDRFGYERPDRVNPDTDTCTGTTDELAEALLADMDAVEAEVQASWAFTVLRRPAVNKLLEKRKLAKEKEEKAAADAQRAGVVANLRAGAAPLPKPVAKAVKKKAAIVKLTAETPSPPVSVVAERSGAVAVAPPIPSDLKTTPPKVVVSASYKFESGATLKQPTPIPKKSPMVRPPPSAEEAPVVLAKTEAKPPVMPSVALPNEIELPAMAPPPPMEVTNTFPTVTEVLPVAIEDLPTDDELEASHISTSPLELPLDLPPLIEETLSDGEDLDTAASEPHDLVLLEAPVALEVVRAEASDTEDVETVEETEPSDVDNTEVDALGNAEDLSSEDDTGVKDVVPAEADDKESVDEFFAEIFDHVAVPPEDVAPVSRSPPRVKAPPGFHPSDADPTAVSLTYSHLQEQERVIASLESELADDDLWALGPLDDSASAFQAPLSLFGSSYFTGKAPGFIGSRAPGSRMGSLFPPSRDEGADLASLGGAKFPFESSKDVFLGSETHPDAVGRSFSFW</sequence>
<evidence type="ECO:0000256" key="1">
    <source>
        <dbReference type="SAM" id="MobiDB-lite"/>
    </source>
</evidence>
<evidence type="ECO:0000313" key="4">
    <source>
        <dbReference type="EMBL" id="AIG55935.1"/>
    </source>
</evidence>
<feature type="signal peptide" evidence="2">
    <location>
        <begin position="1"/>
        <end position="29"/>
    </location>
</feature>
<feature type="region of interest" description="Disordered" evidence="1">
    <location>
        <begin position="1467"/>
        <end position="1490"/>
    </location>
</feature>
<dbReference type="Pfam" id="PF24495">
    <property type="entry name" value="Ig_TMEM131_2"/>
    <property type="match status" value="1"/>
</dbReference>
<feature type="region of interest" description="Disordered" evidence="1">
    <location>
        <begin position="1538"/>
        <end position="1560"/>
    </location>
</feature>
<evidence type="ECO:0000313" key="6">
    <source>
        <dbReference type="Proteomes" id="UP000243579"/>
    </source>
</evidence>
<reference evidence="4 6" key="1">
    <citation type="journal article" date="2014" name="Genome Biol. Evol.">
        <title>The secreted proteins of Achlya hypogyna and Thraustotheca clavata identify the ancestral oomycete secretome and reveal gene acquisitions by horizontal gene transfer.</title>
        <authorList>
            <person name="Misner I."/>
            <person name="Blouin N."/>
            <person name="Leonard G."/>
            <person name="Richards T.A."/>
            <person name="Lane C.E."/>
        </authorList>
    </citation>
    <scope>NUCLEOTIDE SEQUENCE</scope>
    <source>
        <strain evidence="4 6">ATCC 48635</strain>
    </source>
</reference>